<name>A0A126UY26_9RHOB</name>
<dbReference type="Pfam" id="PF01103">
    <property type="entry name" value="Omp85"/>
    <property type="match status" value="1"/>
</dbReference>
<dbReference type="Gene3D" id="2.40.160.50">
    <property type="entry name" value="membrane protein fhac: a member of the omp85/tpsb transporter family"/>
    <property type="match status" value="1"/>
</dbReference>
<accession>A0A126UY26</accession>
<evidence type="ECO:0000313" key="5">
    <source>
        <dbReference type="EMBL" id="AML50971.1"/>
    </source>
</evidence>
<dbReference type="STRING" id="1579316.RC74_06505"/>
<gene>
    <name evidence="5" type="ORF">RC74_06505</name>
</gene>
<dbReference type="InterPro" id="IPR000184">
    <property type="entry name" value="Bac_surfAg_D15"/>
</dbReference>
<evidence type="ECO:0000313" key="6">
    <source>
        <dbReference type="Proteomes" id="UP000070371"/>
    </source>
</evidence>
<comment type="subcellular location">
    <subcellularLocation>
        <location evidence="1">Membrane</location>
    </subcellularLocation>
</comment>
<reference evidence="5 6" key="1">
    <citation type="submission" date="2016-02" db="EMBL/GenBank/DDBJ databases">
        <title>Complete genome sequence of Halocynthiibacter arcticus PAMC 20958t from arctic marine sediment.</title>
        <authorList>
            <person name="Lee Y.M."/>
            <person name="Baek K."/>
            <person name="Lee H.K."/>
            <person name="Shin S.C."/>
        </authorList>
    </citation>
    <scope>NUCLEOTIDE SEQUENCE [LARGE SCALE GENOMIC DNA]</scope>
    <source>
        <strain evidence="5">PAMC 20958</strain>
    </source>
</reference>
<evidence type="ECO:0000259" key="4">
    <source>
        <dbReference type="Pfam" id="PF01103"/>
    </source>
</evidence>
<dbReference type="Proteomes" id="UP000070371">
    <property type="component" value="Chromosome"/>
</dbReference>
<keyword evidence="3" id="KW-0732">Signal</keyword>
<organism evidence="5 6">
    <name type="scientific">Falsihalocynthiibacter arcticus</name>
    <dbReference type="NCBI Taxonomy" id="1579316"/>
    <lineage>
        <taxon>Bacteria</taxon>
        <taxon>Pseudomonadati</taxon>
        <taxon>Pseudomonadota</taxon>
        <taxon>Alphaproteobacteria</taxon>
        <taxon>Rhodobacterales</taxon>
        <taxon>Roseobacteraceae</taxon>
        <taxon>Falsihalocynthiibacter</taxon>
    </lineage>
</organism>
<proteinExistence type="predicted"/>
<keyword evidence="6" id="KW-1185">Reference proteome</keyword>
<protein>
    <recommendedName>
        <fullName evidence="4">Bacterial surface antigen (D15) domain-containing protein</fullName>
    </recommendedName>
</protein>
<feature type="domain" description="Bacterial surface antigen (D15)" evidence="4">
    <location>
        <begin position="141"/>
        <end position="373"/>
    </location>
</feature>
<evidence type="ECO:0000256" key="1">
    <source>
        <dbReference type="ARBA" id="ARBA00004370"/>
    </source>
</evidence>
<evidence type="ECO:0000256" key="2">
    <source>
        <dbReference type="ARBA" id="ARBA00023136"/>
    </source>
</evidence>
<dbReference type="AlphaFoldDB" id="A0A126UY26"/>
<dbReference type="EMBL" id="CP014327">
    <property type="protein sequence ID" value="AML50971.1"/>
    <property type="molecule type" value="Genomic_DNA"/>
</dbReference>
<evidence type="ECO:0000256" key="3">
    <source>
        <dbReference type="SAM" id="SignalP"/>
    </source>
</evidence>
<dbReference type="GO" id="GO:0019867">
    <property type="term" value="C:outer membrane"/>
    <property type="evidence" value="ECO:0007669"/>
    <property type="project" value="InterPro"/>
</dbReference>
<dbReference type="RefSeq" id="WP_052274594.1">
    <property type="nucleotide sequence ID" value="NZ_CP014327.1"/>
</dbReference>
<sequence length="373" mass="39953">MHLKNIALSFLATLTPLAGAHAQGALGKSTANGEATVAQEASAFGFTHGSFVAAPIPIKNPTLGSGFALGAGYLFAMDDVSDDSYVGLGGFKTDNGSFGYGISGDIAWDENRWNLALTLGEVSLNYDYSLFDGHGPKIPLEQEGRLVNFTLKYGLTDAIRLGLNTAYVETELGLNSSGSLPPILERDADLKIWKIGPMFEIDTRNDSTYPTAGSHLSINSNYNIVESKVFERTYTKSIAKLDNYTSVNDSLVVASQATICNASEGAPFFDQCGLGTVDAFRGFAFGEVLNNSLVSVQAEVRGVVTDRLGYVVFAGLGNVGPDFSDMTSKNIRSSGGVGLRFRLSQKFPLDFSMDAARADTGEDTYYIYVGQRF</sequence>
<feature type="chain" id="PRO_5007443542" description="Bacterial surface antigen (D15) domain-containing protein" evidence="3">
    <location>
        <begin position="21"/>
        <end position="373"/>
    </location>
</feature>
<feature type="signal peptide" evidence="3">
    <location>
        <begin position="1"/>
        <end position="20"/>
    </location>
</feature>
<dbReference type="KEGG" id="hat:RC74_06505"/>
<keyword evidence="2" id="KW-0472">Membrane</keyword>